<reference evidence="1 2" key="1">
    <citation type="submission" date="2020-06" db="EMBL/GenBank/DDBJ databases">
        <title>Transcriptomic and genomic resources for Thalictrum thalictroides and T. hernandezii: Facilitating candidate gene discovery in an emerging model plant lineage.</title>
        <authorList>
            <person name="Arias T."/>
            <person name="Riano-Pachon D.M."/>
            <person name="Di Stilio V.S."/>
        </authorList>
    </citation>
    <scope>NUCLEOTIDE SEQUENCE [LARGE SCALE GENOMIC DNA]</scope>
    <source>
        <strain evidence="2">cv. WT478/WT964</strain>
        <tissue evidence="1">Leaves</tissue>
    </source>
</reference>
<dbReference type="AlphaFoldDB" id="A0A7J6WD15"/>
<sequence>MVHNPELTINDAKVSFKFPPEYNLVKLQERVFEACQNEGKLLISKTILATTIYREDGETGVVAAADSLSTPRLPNSTPKEFLKIRPIREQKHKIYALLAGSSTSAVSLINVMKKFDDERKKSTIGEIAKVGFCYLKSMQILECTVLVVGWDPLVGEYTIYVISGKAGFQKCETVL</sequence>
<comment type="caution">
    <text evidence="1">The sequence shown here is derived from an EMBL/GenBank/DDBJ whole genome shotgun (WGS) entry which is preliminary data.</text>
</comment>
<dbReference type="EMBL" id="JABWDY010017617">
    <property type="protein sequence ID" value="KAF5195231.1"/>
    <property type="molecule type" value="Genomic_DNA"/>
</dbReference>
<dbReference type="Proteomes" id="UP000554482">
    <property type="component" value="Unassembled WGS sequence"/>
</dbReference>
<dbReference type="SUPFAM" id="SSF56235">
    <property type="entry name" value="N-terminal nucleophile aminohydrolases (Ntn hydrolases)"/>
    <property type="match status" value="1"/>
</dbReference>
<accession>A0A7J6WD15</accession>
<organism evidence="1 2">
    <name type="scientific">Thalictrum thalictroides</name>
    <name type="common">Rue-anemone</name>
    <name type="synonym">Anemone thalictroides</name>
    <dbReference type="NCBI Taxonomy" id="46969"/>
    <lineage>
        <taxon>Eukaryota</taxon>
        <taxon>Viridiplantae</taxon>
        <taxon>Streptophyta</taxon>
        <taxon>Embryophyta</taxon>
        <taxon>Tracheophyta</taxon>
        <taxon>Spermatophyta</taxon>
        <taxon>Magnoliopsida</taxon>
        <taxon>Ranunculales</taxon>
        <taxon>Ranunculaceae</taxon>
        <taxon>Thalictroideae</taxon>
        <taxon>Thalictrum</taxon>
    </lineage>
</organism>
<dbReference type="InterPro" id="IPR029055">
    <property type="entry name" value="Ntn_hydrolases_N"/>
</dbReference>
<protein>
    <submittedName>
        <fullName evidence="1">Uncharacterized protein</fullName>
    </submittedName>
</protein>
<name>A0A7J6WD15_THATH</name>
<keyword evidence="2" id="KW-1185">Reference proteome</keyword>
<gene>
    <name evidence="1" type="ORF">FRX31_015183</name>
</gene>
<evidence type="ECO:0000313" key="1">
    <source>
        <dbReference type="EMBL" id="KAF5195231.1"/>
    </source>
</evidence>
<evidence type="ECO:0000313" key="2">
    <source>
        <dbReference type="Proteomes" id="UP000554482"/>
    </source>
</evidence>
<proteinExistence type="predicted"/>